<keyword evidence="4" id="KW-1185">Reference proteome</keyword>
<feature type="region of interest" description="Disordered" evidence="1">
    <location>
        <begin position="225"/>
        <end position="252"/>
    </location>
</feature>
<dbReference type="AlphaFoldDB" id="A0AAD5BAM5"/>
<keyword evidence="2" id="KW-0472">Membrane</keyword>
<keyword evidence="2" id="KW-1133">Transmembrane helix</keyword>
<gene>
    <name evidence="3" type="ORF">KGF57_005059</name>
</gene>
<feature type="transmembrane region" description="Helical" evidence="2">
    <location>
        <begin position="25"/>
        <end position="43"/>
    </location>
</feature>
<evidence type="ECO:0000313" key="3">
    <source>
        <dbReference type="EMBL" id="KAI5948996.1"/>
    </source>
</evidence>
<evidence type="ECO:0000256" key="1">
    <source>
        <dbReference type="SAM" id="MobiDB-lite"/>
    </source>
</evidence>
<dbReference type="RefSeq" id="XP_051606506.1">
    <property type="nucleotide sequence ID" value="XM_051754635.1"/>
</dbReference>
<organism evidence="3 4">
    <name type="scientific">Candida theae</name>
    <dbReference type="NCBI Taxonomy" id="1198502"/>
    <lineage>
        <taxon>Eukaryota</taxon>
        <taxon>Fungi</taxon>
        <taxon>Dikarya</taxon>
        <taxon>Ascomycota</taxon>
        <taxon>Saccharomycotina</taxon>
        <taxon>Pichiomycetes</taxon>
        <taxon>Debaryomycetaceae</taxon>
        <taxon>Candida/Lodderomyces clade</taxon>
        <taxon>Candida</taxon>
    </lineage>
</organism>
<dbReference type="EMBL" id="JAIHNG010000175">
    <property type="protein sequence ID" value="KAI5948996.1"/>
    <property type="molecule type" value="Genomic_DNA"/>
</dbReference>
<evidence type="ECO:0000256" key="2">
    <source>
        <dbReference type="SAM" id="Phobius"/>
    </source>
</evidence>
<proteinExistence type="predicted"/>
<dbReference type="GeneID" id="76153103"/>
<dbReference type="Proteomes" id="UP001204833">
    <property type="component" value="Unassembled WGS sequence"/>
</dbReference>
<accession>A0AAD5BAM5</accession>
<name>A0AAD5BAM5_9ASCO</name>
<protein>
    <submittedName>
        <fullName evidence="3">Uncharacterized protein</fullName>
    </submittedName>
</protein>
<evidence type="ECO:0000313" key="4">
    <source>
        <dbReference type="Proteomes" id="UP001204833"/>
    </source>
</evidence>
<feature type="transmembrane region" description="Helical" evidence="2">
    <location>
        <begin position="302"/>
        <end position="326"/>
    </location>
</feature>
<reference evidence="3 4" key="1">
    <citation type="journal article" date="2022" name="DNA Res.">
        <title>Genome analysis of five recently described species of the CUG-Ser clade uncovers Candida theae as a new hybrid lineage with pathogenic potential in the Candida parapsilosis species complex.</title>
        <authorList>
            <person name="Mixao V."/>
            <person name="Del Olmo V."/>
            <person name="Hegedusova E."/>
            <person name="Saus E."/>
            <person name="Pryszcz L."/>
            <person name="Cillingova A."/>
            <person name="Nosek J."/>
            <person name="Gabaldon T."/>
        </authorList>
    </citation>
    <scope>NUCLEOTIDE SEQUENCE [LARGE SCALE GENOMIC DNA]</scope>
    <source>
        <strain evidence="3 4">CBS 12239</strain>
    </source>
</reference>
<feature type="compositionally biased region" description="Basic and acidic residues" evidence="1">
    <location>
        <begin position="231"/>
        <end position="241"/>
    </location>
</feature>
<keyword evidence="2" id="KW-0812">Transmembrane</keyword>
<sequence>MKLVTTFGFTLPLAATRTWLYLTSTIATFFILIPISLIAYHVYYTTLIPDTHSPSIPLDFIYTKITTPVKSLQFGNSYFPQKHVHLSNSIDPQSITSEESINGAVSTFTFDKDSLYTFKLNLALYCNRQFAYDTSIHTVYYSLQSDLKPTEETGDGWSYGSDKPVFKSGSFVLDCDPNMSHVIRNKYIPQALRNWVPPMFIDYRKYRTIEIDAFDIYGSGLLQNEQTNSGKDNDNEKDNAKRIANSPSTSSPTTFNLILQSPEESQYQSLRVFTIDPSASYAQFSMRLTGFRYFMAKYFFTFYFIGSLVFYLICCGFSFITGYGILFTRRRPTSTPRR</sequence>
<comment type="caution">
    <text evidence="3">The sequence shown here is derived from an EMBL/GenBank/DDBJ whole genome shotgun (WGS) entry which is preliminary data.</text>
</comment>